<dbReference type="EMBL" id="JBJVNI010000016">
    <property type="protein sequence ID" value="MFM9612791.1"/>
    <property type="molecule type" value="Genomic_DNA"/>
</dbReference>
<comment type="caution">
    <text evidence="1">The sequence shown here is derived from an EMBL/GenBank/DDBJ whole genome shotgun (WGS) entry which is preliminary data.</text>
</comment>
<protein>
    <recommendedName>
        <fullName evidence="3">CopG family transcriptional regulator</fullName>
    </recommendedName>
</protein>
<evidence type="ECO:0000313" key="1">
    <source>
        <dbReference type="EMBL" id="MFM9612791.1"/>
    </source>
</evidence>
<name>A0ABW9HYF0_9ACTN</name>
<evidence type="ECO:0000313" key="2">
    <source>
        <dbReference type="Proteomes" id="UP001631957"/>
    </source>
</evidence>
<dbReference type="RefSeq" id="WP_112477238.1">
    <property type="nucleotide sequence ID" value="NZ_JBJVNI010000016.1"/>
</dbReference>
<proteinExistence type="predicted"/>
<sequence>MAKTKKVTITLPVELLESMKAHTDNVSGYITELAERAERRRLLREDLDHYQEASGVFTDEELAEARALLHGTDGEAERAA</sequence>
<reference evidence="1 2" key="1">
    <citation type="submission" date="2024-12" db="EMBL/GenBank/DDBJ databases">
        <title>Forecasting of Potato common scab and diversities of Pathogenic streptomyces spp. in china.</title>
        <authorList>
            <person name="Handique U."/>
            <person name="Wu J."/>
        </authorList>
    </citation>
    <scope>NUCLEOTIDE SEQUENCE [LARGE SCALE GENOMIC DNA]</scope>
    <source>
        <strain evidence="1 2">ZRIMU1530</strain>
    </source>
</reference>
<evidence type="ECO:0008006" key="3">
    <source>
        <dbReference type="Google" id="ProtNLM"/>
    </source>
</evidence>
<gene>
    <name evidence="1" type="ORF">ACKI18_29325</name>
</gene>
<dbReference type="Proteomes" id="UP001631957">
    <property type="component" value="Unassembled WGS sequence"/>
</dbReference>
<organism evidence="1 2">
    <name type="scientific">Streptomyces niveiscabiei</name>
    <dbReference type="NCBI Taxonomy" id="164115"/>
    <lineage>
        <taxon>Bacteria</taxon>
        <taxon>Bacillati</taxon>
        <taxon>Actinomycetota</taxon>
        <taxon>Actinomycetes</taxon>
        <taxon>Kitasatosporales</taxon>
        <taxon>Streptomycetaceae</taxon>
        <taxon>Streptomyces</taxon>
    </lineage>
</organism>
<keyword evidence="2" id="KW-1185">Reference proteome</keyword>
<accession>A0ABW9HYF0</accession>